<comment type="caution">
    <text evidence="1">The sequence shown here is derived from an EMBL/GenBank/DDBJ whole genome shotgun (WGS) entry which is preliminary data.</text>
</comment>
<dbReference type="EMBL" id="JYDQ01000037">
    <property type="protein sequence ID" value="KRY19261.1"/>
    <property type="molecule type" value="Genomic_DNA"/>
</dbReference>
<name>A0A0V1A387_9BILA</name>
<gene>
    <name evidence="1" type="ORF">T12_9249</name>
</gene>
<protein>
    <submittedName>
        <fullName evidence="1">Uncharacterized protein</fullName>
    </submittedName>
</protein>
<sequence length="92" mass="10837">MFTSILQRELKRALVAYASEAADRMGEVEEEDADDDDSDWKAITTTFKFQSRQMFQCSKENDRQATTIFFWIVIILIFEEEVEGLSKLLWIF</sequence>
<dbReference type="AlphaFoldDB" id="A0A0V1A387"/>
<proteinExistence type="predicted"/>
<reference evidence="1 2" key="1">
    <citation type="submission" date="2015-01" db="EMBL/GenBank/DDBJ databases">
        <title>Evolution of Trichinella species and genotypes.</title>
        <authorList>
            <person name="Korhonen P.K."/>
            <person name="Edoardo P."/>
            <person name="Giuseppe L.R."/>
            <person name="Gasser R.B."/>
        </authorList>
    </citation>
    <scope>NUCLEOTIDE SEQUENCE [LARGE SCALE GENOMIC DNA]</scope>
    <source>
        <strain evidence="1">ISS2496</strain>
    </source>
</reference>
<keyword evidence="2" id="KW-1185">Reference proteome</keyword>
<accession>A0A0V1A387</accession>
<organism evidence="1 2">
    <name type="scientific">Trichinella patagoniensis</name>
    <dbReference type="NCBI Taxonomy" id="990121"/>
    <lineage>
        <taxon>Eukaryota</taxon>
        <taxon>Metazoa</taxon>
        <taxon>Ecdysozoa</taxon>
        <taxon>Nematoda</taxon>
        <taxon>Enoplea</taxon>
        <taxon>Dorylaimia</taxon>
        <taxon>Trichinellida</taxon>
        <taxon>Trichinellidae</taxon>
        <taxon>Trichinella</taxon>
    </lineage>
</organism>
<dbReference type="Proteomes" id="UP000054783">
    <property type="component" value="Unassembled WGS sequence"/>
</dbReference>
<evidence type="ECO:0000313" key="2">
    <source>
        <dbReference type="Proteomes" id="UP000054783"/>
    </source>
</evidence>
<evidence type="ECO:0000313" key="1">
    <source>
        <dbReference type="EMBL" id="KRY19261.1"/>
    </source>
</evidence>